<proteinExistence type="predicted"/>
<name>A0ABV0TMF1_9TELE</name>
<dbReference type="Proteomes" id="UP001482620">
    <property type="component" value="Unassembled WGS sequence"/>
</dbReference>
<comment type="caution">
    <text evidence="1">The sequence shown here is derived from an EMBL/GenBank/DDBJ whole genome shotgun (WGS) entry which is preliminary data.</text>
</comment>
<accession>A0ABV0TMF1</accession>
<reference evidence="1 2" key="1">
    <citation type="submission" date="2021-06" db="EMBL/GenBank/DDBJ databases">
        <authorList>
            <person name="Palmer J.M."/>
        </authorList>
    </citation>
    <scope>NUCLEOTIDE SEQUENCE [LARGE SCALE GENOMIC DNA]</scope>
    <source>
        <strain evidence="2">if_2019</strain>
        <tissue evidence="1">Muscle</tissue>
    </source>
</reference>
<dbReference type="EMBL" id="JAHRIQ010038626">
    <property type="protein sequence ID" value="MEQ2234090.1"/>
    <property type="molecule type" value="Genomic_DNA"/>
</dbReference>
<evidence type="ECO:0000313" key="1">
    <source>
        <dbReference type="EMBL" id="MEQ2234090.1"/>
    </source>
</evidence>
<keyword evidence="2" id="KW-1185">Reference proteome</keyword>
<gene>
    <name evidence="1" type="ORF">ILYODFUR_028383</name>
</gene>
<protein>
    <submittedName>
        <fullName evidence="1">Uncharacterized protein</fullName>
    </submittedName>
</protein>
<evidence type="ECO:0000313" key="2">
    <source>
        <dbReference type="Proteomes" id="UP001482620"/>
    </source>
</evidence>
<sequence length="103" mass="11741">MKMKRHLRRKTELAVHTLKCMSKQWIFRETLIISASSSSSLVTLSVCAKRRGKQLSSEAPSQLHTPVSFQSCFTFPPSGVIFHNSKHQSGKSRRVHLLRCWSS</sequence>
<organism evidence="1 2">
    <name type="scientific">Ilyodon furcidens</name>
    <name type="common">goldbreast splitfin</name>
    <dbReference type="NCBI Taxonomy" id="33524"/>
    <lineage>
        <taxon>Eukaryota</taxon>
        <taxon>Metazoa</taxon>
        <taxon>Chordata</taxon>
        <taxon>Craniata</taxon>
        <taxon>Vertebrata</taxon>
        <taxon>Euteleostomi</taxon>
        <taxon>Actinopterygii</taxon>
        <taxon>Neopterygii</taxon>
        <taxon>Teleostei</taxon>
        <taxon>Neoteleostei</taxon>
        <taxon>Acanthomorphata</taxon>
        <taxon>Ovalentaria</taxon>
        <taxon>Atherinomorphae</taxon>
        <taxon>Cyprinodontiformes</taxon>
        <taxon>Goodeidae</taxon>
        <taxon>Ilyodon</taxon>
    </lineage>
</organism>